<proteinExistence type="predicted"/>
<reference evidence="1 2" key="1">
    <citation type="journal article" date="2016" name="Front. Microbiol.">
        <title>Single-Cell (Meta-)Genomics of a Dimorphic Candidatus Thiomargarita nelsonii Reveals Genomic Plasticity.</title>
        <authorList>
            <person name="Flood B.E."/>
            <person name="Fliss P."/>
            <person name="Jones D.S."/>
            <person name="Dick G.J."/>
            <person name="Jain S."/>
            <person name="Kaster A.K."/>
            <person name="Winkel M."/>
            <person name="Mussmann M."/>
            <person name="Bailey J."/>
        </authorList>
    </citation>
    <scope>NUCLEOTIDE SEQUENCE [LARGE SCALE GENOMIC DNA]</scope>
    <source>
        <strain evidence="1">Hydrate Ridge</strain>
    </source>
</reference>
<sequence>MAHIQLIVTGDLEKLALALNRVTVFTQANINFIKPQYKMESFTSGDVSKIPPKPQRKDGNIDKLAAALVAEINLSQPPDMVIVIDDLEIANFHQPELVASGFHDAVDWYIQNYNWASQRTRQTRIERLRERCSFHLLVPMVEAYFFGEVPDALNRAGAVLQSSVSGMDVENFAVKNDHDYLKAPKGTSFWAKNPNDRVQHPKRYLDYLCCSDVNLNRASRYRETKGGVKALEKINWDSILLDNSPYLAYLRSLFDDISNRFNLTNPYPGVCAPVTDCGTGISNILRNI</sequence>
<evidence type="ECO:0000313" key="2">
    <source>
        <dbReference type="Proteomes" id="UP000030428"/>
    </source>
</evidence>
<dbReference type="EMBL" id="JSZA02000066">
    <property type="protein sequence ID" value="KHD07911.1"/>
    <property type="molecule type" value="Genomic_DNA"/>
</dbReference>
<dbReference type="AlphaFoldDB" id="A0A0A6RVN7"/>
<gene>
    <name evidence="1" type="ORF">PN36_17345</name>
</gene>
<dbReference type="Proteomes" id="UP000030428">
    <property type="component" value="Unassembled WGS sequence"/>
</dbReference>
<evidence type="ECO:0000313" key="1">
    <source>
        <dbReference type="EMBL" id="KHD07911.1"/>
    </source>
</evidence>
<organism evidence="1 2">
    <name type="scientific">Candidatus Thiomargarita nelsonii</name>
    <dbReference type="NCBI Taxonomy" id="1003181"/>
    <lineage>
        <taxon>Bacteria</taxon>
        <taxon>Pseudomonadati</taxon>
        <taxon>Pseudomonadota</taxon>
        <taxon>Gammaproteobacteria</taxon>
        <taxon>Thiotrichales</taxon>
        <taxon>Thiotrichaceae</taxon>
        <taxon>Thiomargarita</taxon>
    </lineage>
</organism>
<name>A0A0A6RVN7_9GAMM</name>
<keyword evidence="2" id="KW-1185">Reference proteome</keyword>
<accession>A0A0A6RVN7</accession>
<comment type="caution">
    <text evidence="1">The sequence shown here is derived from an EMBL/GenBank/DDBJ whole genome shotgun (WGS) entry which is preliminary data.</text>
</comment>
<protein>
    <submittedName>
        <fullName evidence="1">Uncharacterized protein</fullName>
    </submittedName>
</protein>